<dbReference type="PROSITE" id="PS51435">
    <property type="entry name" value="AP_NUCLEASE_F1_4"/>
    <property type="match status" value="1"/>
</dbReference>
<dbReference type="PANTHER" id="PTHR43250:SF2">
    <property type="entry name" value="EXODEOXYRIBONUCLEASE III"/>
    <property type="match status" value="1"/>
</dbReference>
<feature type="binding site" evidence="7">
    <location>
        <position position="245"/>
    </location>
    <ligand>
        <name>Mg(2+)</name>
        <dbReference type="ChEBI" id="CHEBI:18420"/>
        <label>1</label>
    </ligand>
</feature>
<evidence type="ECO:0000256" key="8">
    <source>
        <dbReference type="PIRSR" id="PIRSR604808-3"/>
    </source>
</evidence>
<keyword evidence="4 10" id="KW-0378">Hydrolase</keyword>
<feature type="binding site" evidence="7">
    <location>
        <position position="145"/>
    </location>
    <ligand>
        <name>Mg(2+)</name>
        <dbReference type="ChEBI" id="CHEBI:18420"/>
        <label>1</label>
    </ligand>
</feature>
<feature type="active site" evidence="6">
    <location>
        <position position="104"/>
    </location>
</feature>
<keyword evidence="5 7" id="KW-0460">Magnesium</keyword>
<accession>A0A011N036</accession>
<dbReference type="NCBIfam" id="TIGR00633">
    <property type="entry name" value="xth"/>
    <property type="match status" value="1"/>
</dbReference>
<proteinExistence type="inferred from homology"/>
<feature type="site" description="Interaction with DNA substrate" evidence="8">
    <location>
        <position position="246"/>
    </location>
</feature>
<dbReference type="CDD" id="cd09086">
    <property type="entry name" value="ExoIII-like_AP-endo"/>
    <property type="match status" value="1"/>
</dbReference>
<evidence type="ECO:0000259" key="9">
    <source>
        <dbReference type="Pfam" id="PF03372"/>
    </source>
</evidence>
<sequence length="255" mass="28959">MKIASWNVNSLKVRLPQLLAWLDSGRPDIVCLQETKLEDRSFPRLELEAHGYRCAFAGQKTYNGVALLTRETASEVVIGNPLRPDEQMRLLTATIQGTRVVCAYVPNGQAVGSDKYRYKLAWLDALRRWISELLSDNPQLIVAGDFNIAPEDRDVHDPIAWAGQVLCSEAERRAYRALLDLGLHDSFRLFAQAERSFTWWDYRMLGFQKNHGLRIDHILLSSPLAARCTAAGIEREMRKLERPSDHAPVTAELMD</sequence>
<dbReference type="PROSITE" id="PS00726">
    <property type="entry name" value="AP_NUCLEASE_F1_1"/>
    <property type="match status" value="1"/>
</dbReference>
<comment type="caution">
    <text evidence="10">The sequence shown here is derived from an EMBL/GenBank/DDBJ whole genome shotgun (WGS) entry which is preliminary data.</text>
</comment>
<keyword evidence="7" id="KW-0464">Manganese</keyword>
<evidence type="ECO:0000256" key="4">
    <source>
        <dbReference type="ARBA" id="ARBA00022801"/>
    </source>
</evidence>
<evidence type="ECO:0000256" key="2">
    <source>
        <dbReference type="ARBA" id="ARBA00007092"/>
    </source>
</evidence>
<dbReference type="InterPro" id="IPR020848">
    <property type="entry name" value="AP_endonuclease_F1_CS"/>
</dbReference>
<organism evidence="10 11">
    <name type="scientific">Candidatus Accumulibacter adjunctus</name>
    <dbReference type="NCBI Taxonomy" id="1454001"/>
    <lineage>
        <taxon>Bacteria</taxon>
        <taxon>Pseudomonadati</taxon>
        <taxon>Pseudomonadota</taxon>
        <taxon>Betaproteobacteria</taxon>
        <taxon>Candidatus Accumulibacter</taxon>
    </lineage>
</organism>
<feature type="binding site" evidence="7">
    <location>
        <position position="147"/>
    </location>
    <ligand>
        <name>Mg(2+)</name>
        <dbReference type="ChEBI" id="CHEBI:18420"/>
        <label>1</label>
    </ligand>
</feature>
<dbReference type="Proteomes" id="UP000020218">
    <property type="component" value="Unassembled WGS sequence"/>
</dbReference>
<dbReference type="NCBIfam" id="TIGR00195">
    <property type="entry name" value="exoDNase_III"/>
    <property type="match status" value="1"/>
</dbReference>
<dbReference type="PATRIC" id="fig|1454001.3.peg.1476"/>
<dbReference type="InterPro" id="IPR005135">
    <property type="entry name" value="Endo/exonuclease/phosphatase"/>
</dbReference>
<name>A0A011N036_9PROT</name>
<dbReference type="Gene3D" id="3.60.10.10">
    <property type="entry name" value="Endonuclease/exonuclease/phosphatase"/>
    <property type="match status" value="1"/>
</dbReference>
<dbReference type="PROSITE" id="PS00728">
    <property type="entry name" value="AP_NUCLEASE_F1_3"/>
    <property type="match status" value="1"/>
</dbReference>
<evidence type="ECO:0000256" key="6">
    <source>
        <dbReference type="PIRSR" id="PIRSR604808-1"/>
    </source>
</evidence>
<keyword evidence="3 7" id="KW-0479">Metal-binding</keyword>
<dbReference type="GO" id="GO:0003677">
    <property type="term" value="F:DNA binding"/>
    <property type="evidence" value="ECO:0007669"/>
    <property type="project" value="InterPro"/>
</dbReference>
<evidence type="ECO:0000313" key="10">
    <source>
        <dbReference type="EMBL" id="EXI68206.1"/>
    </source>
</evidence>
<dbReference type="EC" id="3.1.11.2" evidence="10"/>
<evidence type="ECO:0000313" key="11">
    <source>
        <dbReference type="Proteomes" id="UP000020218"/>
    </source>
</evidence>
<comment type="similarity">
    <text evidence="2">Belongs to the DNA repair enzymes AP/ExoA family.</text>
</comment>
<dbReference type="InterPro" id="IPR036691">
    <property type="entry name" value="Endo/exonu/phosph_ase_sf"/>
</dbReference>
<gene>
    <name evidence="10" type="primary">xthA</name>
    <name evidence="10" type="ORF">AW08_01424</name>
</gene>
<dbReference type="PANTHER" id="PTHR43250">
    <property type="entry name" value="EXODEOXYRIBONUCLEASE III"/>
    <property type="match status" value="1"/>
</dbReference>
<evidence type="ECO:0000256" key="5">
    <source>
        <dbReference type="ARBA" id="ARBA00022842"/>
    </source>
</evidence>
<feature type="active site" description="Proton acceptor" evidence="6">
    <location>
        <position position="246"/>
    </location>
</feature>
<comment type="cofactor">
    <cofactor evidence="7">
        <name>Mg(2+)</name>
        <dbReference type="ChEBI" id="CHEBI:18420"/>
    </cofactor>
    <cofactor evidence="7">
        <name>Mn(2+)</name>
        <dbReference type="ChEBI" id="CHEBI:29035"/>
    </cofactor>
    <text evidence="7">Probably binds two magnesium or manganese ions per subunit.</text>
</comment>
<protein>
    <submittedName>
        <fullName evidence="10">Exodeoxyribonuclease III</fullName>
        <ecNumber evidence="10">3.1.11.2</ecNumber>
    </submittedName>
</protein>
<evidence type="ECO:0000256" key="7">
    <source>
        <dbReference type="PIRSR" id="PIRSR604808-2"/>
    </source>
</evidence>
<dbReference type="GO" id="GO:0046872">
    <property type="term" value="F:metal ion binding"/>
    <property type="evidence" value="ECO:0007669"/>
    <property type="project" value="UniProtKB-KW"/>
</dbReference>
<feature type="active site" description="Proton donor/acceptor" evidence="6">
    <location>
        <position position="145"/>
    </location>
</feature>
<feature type="domain" description="Endonuclease/exonuclease/phosphatase" evidence="9">
    <location>
        <begin position="4"/>
        <end position="246"/>
    </location>
</feature>
<dbReference type="InterPro" id="IPR004808">
    <property type="entry name" value="AP_endonuc_1"/>
</dbReference>
<reference evidence="10" key="1">
    <citation type="submission" date="2014-02" db="EMBL/GenBank/DDBJ databases">
        <title>Expanding our view of genomic diversity in Candidatus Accumulibacter clades.</title>
        <authorList>
            <person name="Skennerton C.T."/>
            <person name="Barr J.J."/>
            <person name="Slater F.R."/>
            <person name="Bond P.L."/>
            <person name="Tyson G.W."/>
        </authorList>
    </citation>
    <scope>NUCLEOTIDE SEQUENCE [LARGE SCALE GENOMIC DNA]</scope>
</reference>
<dbReference type="AlphaFoldDB" id="A0A011N036"/>
<evidence type="ECO:0000256" key="1">
    <source>
        <dbReference type="ARBA" id="ARBA00001936"/>
    </source>
</evidence>
<evidence type="ECO:0000256" key="3">
    <source>
        <dbReference type="ARBA" id="ARBA00022723"/>
    </source>
</evidence>
<dbReference type="InterPro" id="IPR020847">
    <property type="entry name" value="AP_endonuclease_F1_BS"/>
</dbReference>
<dbReference type="SUPFAM" id="SSF56219">
    <property type="entry name" value="DNase I-like"/>
    <property type="match status" value="1"/>
</dbReference>
<feature type="site" description="Transition state stabilizer" evidence="8">
    <location>
        <position position="147"/>
    </location>
</feature>
<dbReference type="InterPro" id="IPR037493">
    <property type="entry name" value="ExoIII-like"/>
</dbReference>
<dbReference type="Pfam" id="PF03372">
    <property type="entry name" value="Exo_endo_phos"/>
    <property type="match status" value="1"/>
</dbReference>
<dbReference type="STRING" id="1454001.AW08_01424"/>
<comment type="cofactor">
    <cofactor evidence="1">
        <name>Mn(2+)</name>
        <dbReference type="ChEBI" id="CHEBI:29035"/>
    </cofactor>
</comment>
<feature type="binding site" evidence="7">
    <location>
        <position position="7"/>
    </location>
    <ligand>
        <name>Mg(2+)</name>
        <dbReference type="ChEBI" id="CHEBI:18420"/>
        <label>1</label>
    </ligand>
</feature>
<keyword evidence="11" id="KW-1185">Reference proteome</keyword>
<feature type="site" description="Important for catalytic activity" evidence="8">
    <location>
        <position position="216"/>
    </location>
</feature>
<feature type="binding site" evidence="7">
    <location>
        <position position="246"/>
    </location>
    <ligand>
        <name>Mg(2+)</name>
        <dbReference type="ChEBI" id="CHEBI:18420"/>
        <label>1</label>
    </ligand>
</feature>
<dbReference type="GO" id="GO:0004519">
    <property type="term" value="F:endonuclease activity"/>
    <property type="evidence" value="ECO:0007669"/>
    <property type="project" value="InterPro"/>
</dbReference>
<dbReference type="GO" id="GO:0006281">
    <property type="term" value="P:DNA repair"/>
    <property type="evidence" value="ECO:0007669"/>
    <property type="project" value="InterPro"/>
</dbReference>
<dbReference type="GO" id="GO:0008311">
    <property type="term" value="F:double-stranded DNA 3'-5' DNA exonuclease activity"/>
    <property type="evidence" value="ECO:0007669"/>
    <property type="project" value="UniProtKB-EC"/>
</dbReference>
<feature type="binding site" evidence="7">
    <location>
        <position position="34"/>
    </location>
    <ligand>
        <name>Mg(2+)</name>
        <dbReference type="ChEBI" id="CHEBI:18420"/>
        <label>1</label>
    </ligand>
</feature>
<dbReference type="EMBL" id="JFAX01000006">
    <property type="protein sequence ID" value="EXI68206.1"/>
    <property type="molecule type" value="Genomic_DNA"/>
</dbReference>